<accession>A0A4Z2J0Y9</accession>
<comment type="caution">
    <text evidence="3">The sequence shown here is derived from an EMBL/GenBank/DDBJ whole genome shotgun (WGS) entry which is preliminary data.</text>
</comment>
<keyword evidence="4" id="KW-1185">Reference proteome</keyword>
<evidence type="ECO:0000256" key="2">
    <source>
        <dbReference type="SAM" id="SignalP"/>
    </source>
</evidence>
<feature type="compositionally biased region" description="Polar residues" evidence="1">
    <location>
        <begin position="230"/>
        <end position="244"/>
    </location>
</feature>
<feature type="compositionally biased region" description="Polar residues" evidence="1">
    <location>
        <begin position="163"/>
        <end position="173"/>
    </location>
</feature>
<feature type="chain" id="PRO_5021272455" evidence="2">
    <location>
        <begin position="24"/>
        <end position="283"/>
    </location>
</feature>
<feature type="region of interest" description="Disordered" evidence="1">
    <location>
        <begin position="44"/>
        <end position="254"/>
    </location>
</feature>
<reference evidence="3 4" key="1">
    <citation type="submission" date="2019-03" db="EMBL/GenBank/DDBJ databases">
        <title>First draft genome of Liparis tanakae, snailfish: a comprehensive survey of snailfish specific genes.</title>
        <authorList>
            <person name="Kim W."/>
            <person name="Song I."/>
            <person name="Jeong J.-H."/>
            <person name="Kim D."/>
            <person name="Kim S."/>
            <person name="Ryu S."/>
            <person name="Song J.Y."/>
            <person name="Lee S.K."/>
        </authorList>
    </citation>
    <scope>NUCLEOTIDE SEQUENCE [LARGE SCALE GENOMIC DNA]</scope>
    <source>
        <tissue evidence="3">Muscle</tissue>
    </source>
</reference>
<feature type="signal peptide" evidence="2">
    <location>
        <begin position="1"/>
        <end position="23"/>
    </location>
</feature>
<name>A0A4Z2J0Y9_9TELE</name>
<organism evidence="3 4">
    <name type="scientific">Liparis tanakae</name>
    <name type="common">Tanaka's snailfish</name>
    <dbReference type="NCBI Taxonomy" id="230148"/>
    <lineage>
        <taxon>Eukaryota</taxon>
        <taxon>Metazoa</taxon>
        <taxon>Chordata</taxon>
        <taxon>Craniata</taxon>
        <taxon>Vertebrata</taxon>
        <taxon>Euteleostomi</taxon>
        <taxon>Actinopterygii</taxon>
        <taxon>Neopterygii</taxon>
        <taxon>Teleostei</taxon>
        <taxon>Neoteleostei</taxon>
        <taxon>Acanthomorphata</taxon>
        <taxon>Eupercaria</taxon>
        <taxon>Perciformes</taxon>
        <taxon>Cottioidei</taxon>
        <taxon>Cottales</taxon>
        <taxon>Liparidae</taxon>
        <taxon>Liparis</taxon>
    </lineage>
</organism>
<dbReference type="EMBL" id="SRLO01000030">
    <property type="protein sequence ID" value="TNN83879.1"/>
    <property type="molecule type" value="Genomic_DNA"/>
</dbReference>
<feature type="compositionally biased region" description="Low complexity" evidence="1">
    <location>
        <begin position="142"/>
        <end position="156"/>
    </location>
</feature>
<feature type="compositionally biased region" description="Low complexity" evidence="1">
    <location>
        <begin position="45"/>
        <end position="110"/>
    </location>
</feature>
<dbReference type="AlphaFoldDB" id="A0A4Z2J0Y9"/>
<proteinExistence type="predicted"/>
<evidence type="ECO:0000256" key="1">
    <source>
        <dbReference type="SAM" id="MobiDB-lite"/>
    </source>
</evidence>
<dbReference type="Proteomes" id="UP000314294">
    <property type="component" value="Unassembled WGS sequence"/>
</dbReference>
<sequence>MKTASVLVLFLLASVHFFTAVSSDTEPTASPGTHISPTLAVTSKAPTAAPHVTPTAAPDVAPTTAPHIAPTTATTEAPRVPTTVEPIVTTKAAATTGATPTPKATTAKPRPAAPTAPPGATSKSPESKKTEAATLAPKSPVASATAASADAGTSTARPVTRKTLINVSFQPRSPQHPDPANHTAVHTDETPAQHTTRPAGTPPPLNKKGAETGAGSLSGSDEKVPPKSGNAHTCTLLNSRYPTNTRKDGLGSPRQRALRSLKVNFEVAATSPVCHHLVGHKSD</sequence>
<gene>
    <name evidence="3" type="ORF">EYF80_005750</name>
</gene>
<keyword evidence="2" id="KW-0732">Signal</keyword>
<dbReference type="OrthoDB" id="8964390at2759"/>
<evidence type="ECO:0000313" key="3">
    <source>
        <dbReference type="EMBL" id="TNN83879.1"/>
    </source>
</evidence>
<evidence type="ECO:0000313" key="4">
    <source>
        <dbReference type="Proteomes" id="UP000314294"/>
    </source>
</evidence>
<protein>
    <submittedName>
        <fullName evidence="3">Uncharacterized protein</fullName>
    </submittedName>
</protein>